<name>A0AAE1TPE1_9EUCA</name>
<reference evidence="2" key="1">
    <citation type="submission" date="2023-11" db="EMBL/GenBank/DDBJ databases">
        <title>Genome assemblies of two species of porcelain crab, Petrolisthes cinctipes and Petrolisthes manimaculis (Anomura: Porcellanidae).</title>
        <authorList>
            <person name="Angst P."/>
        </authorList>
    </citation>
    <scope>NUCLEOTIDE SEQUENCE</scope>
    <source>
        <strain evidence="2">PB745_02</strain>
        <tissue evidence="2">Gill</tissue>
    </source>
</reference>
<proteinExistence type="predicted"/>
<evidence type="ECO:0000313" key="2">
    <source>
        <dbReference type="EMBL" id="KAK4290690.1"/>
    </source>
</evidence>
<evidence type="ECO:0000313" key="3">
    <source>
        <dbReference type="Proteomes" id="UP001292094"/>
    </source>
</evidence>
<feature type="region of interest" description="Disordered" evidence="1">
    <location>
        <begin position="357"/>
        <end position="377"/>
    </location>
</feature>
<feature type="region of interest" description="Disordered" evidence="1">
    <location>
        <begin position="74"/>
        <end position="119"/>
    </location>
</feature>
<dbReference type="Proteomes" id="UP001292094">
    <property type="component" value="Unassembled WGS sequence"/>
</dbReference>
<feature type="region of interest" description="Disordered" evidence="1">
    <location>
        <begin position="433"/>
        <end position="470"/>
    </location>
</feature>
<protein>
    <submittedName>
        <fullName evidence="2">Uncharacterized protein</fullName>
    </submittedName>
</protein>
<keyword evidence="3" id="KW-1185">Reference proteome</keyword>
<sequence length="592" mass="65530">MVNNLIIASTDTSTGCRSRPALDEGRILLPPWMKTTVISKIQILTFNKTQMTRKRKAMKNLVIVRNTNNVFHGDNSNLRITPGTTTTITTSTTTHSTTHPTTTTTTTTTTHSRPFRSSNSSGVYGLHQGVSRCQGVGAGLWQGGIVSGGALSFKDLLDDQPIPSSFLHHPPSVSSSILPSAPSFQLSTDPSSLRPSSVFLHVHPTHHSSTLVGNRTLDHHSPGHPEATTHPSSRCNSLVPFPQDSSQSLPFLEPLVQDTSASEIQQPIDVESEHTEQTLDYLQLYPRQTYASKVQQPMVLGTSPSSLVPLAFTTIPQSQFPSALSGLHHPKPEPEVIKNCQSERGNWSFLDLVNRKEDEDEDKTKNKEGKTKEDVKGKDKEVFQYPFDKLASVHKNTLRSKNAESASSRIQLQDLPKLTALYPDLPKLTPICPSLKLPQKSSQQGNPESRSVSPKSSQVTLNSSPNIPKNWLRDYTKNKVYQQQSQQQHQLDPISSLIAATPTNTSTTTTLRDILDYYNTNFLTQPRDLLCPKIKEGTTPPPPEEGNSDRTSLEYITSQTGWYQDNWSAMVYYANMQYLNQCSSVHGVALVR</sequence>
<dbReference type="EMBL" id="JAWZYT010005400">
    <property type="protein sequence ID" value="KAK4290690.1"/>
    <property type="molecule type" value="Genomic_DNA"/>
</dbReference>
<feature type="compositionally biased region" description="Polar residues" evidence="1">
    <location>
        <begin position="439"/>
        <end position="467"/>
    </location>
</feature>
<organism evidence="2 3">
    <name type="scientific">Petrolisthes manimaculis</name>
    <dbReference type="NCBI Taxonomy" id="1843537"/>
    <lineage>
        <taxon>Eukaryota</taxon>
        <taxon>Metazoa</taxon>
        <taxon>Ecdysozoa</taxon>
        <taxon>Arthropoda</taxon>
        <taxon>Crustacea</taxon>
        <taxon>Multicrustacea</taxon>
        <taxon>Malacostraca</taxon>
        <taxon>Eumalacostraca</taxon>
        <taxon>Eucarida</taxon>
        <taxon>Decapoda</taxon>
        <taxon>Pleocyemata</taxon>
        <taxon>Anomura</taxon>
        <taxon>Galatheoidea</taxon>
        <taxon>Porcellanidae</taxon>
        <taxon>Petrolisthes</taxon>
    </lineage>
</organism>
<evidence type="ECO:0000256" key="1">
    <source>
        <dbReference type="SAM" id="MobiDB-lite"/>
    </source>
</evidence>
<feature type="region of interest" description="Disordered" evidence="1">
    <location>
        <begin position="213"/>
        <end position="240"/>
    </location>
</feature>
<gene>
    <name evidence="2" type="ORF">Pmani_036427</name>
</gene>
<feature type="compositionally biased region" description="Low complexity" evidence="1">
    <location>
        <begin position="80"/>
        <end position="110"/>
    </location>
</feature>
<dbReference type="AlphaFoldDB" id="A0AAE1TPE1"/>
<comment type="caution">
    <text evidence="2">The sequence shown here is derived from an EMBL/GenBank/DDBJ whole genome shotgun (WGS) entry which is preliminary data.</text>
</comment>
<accession>A0AAE1TPE1</accession>